<dbReference type="PANTHER" id="PTHR11527">
    <property type="entry name" value="HEAT-SHOCK PROTEIN 20 FAMILY MEMBER"/>
    <property type="match status" value="1"/>
</dbReference>
<proteinExistence type="inferred from homology"/>
<evidence type="ECO:0000256" key="2">
    <source>
        <dbReference type="PROSITE-ProRule" id="PRU00285"/>
    </source>
</evidence>
<evidence type="ECO:0000256" key="5">
    <source>
        <dbReference type="SAM" id="Phobius"/>
    </source>
</evidence>
<keyword evidence="5" id="KW-0472">Membrane</keyword>
<dbReference type="InterPro" id="IPR008978">
    <property type="entry name" value="HSP20-like_chaperone"/>
</dbReference>
<evidence type="ECO:0000313" key="7">
    <source>
        <dbReference type="EMBL" id="KAI9173505.1"/>
    </source>
</evidence>
<feature type="compositionally biased region" description="Gly residues" evidence="4">
    <location>
        <begin position="157"/>
        <end position="170"/>
    </location>
</feature>
<evidence type="ECO:0000256" key="4">
    <source>
        <dbReference type="SAM" id="MobiDB-lite"/>
    </source>
</evidence>
<keyword evidence="5" id="KW-0812">Transmembrane</keyword>
<reference evidence="7" key="2">
    <citation type="submission" date="2023-02" db="EMBL/GenBank/DDBJ databases">
        <authorList>
            <person name="Swenson N.G."/>
            <person name="Wegrzyn J.L."/>
            <person name="Mcevoy S.L."/>
        </authorList>
    </citation>
    <scope>NUCLEOTIDE SEQUENCE</scope>
    <source>
        <strain evidence="7">91603</strain>
        <tissue evidence="7">Leaf</tissue>
    </source>
</reference>
<dbReference type="InterPro" id="IPR002068">
    <property type="entry name" value="A-crystallin/Hsp20_dom"/>
</dbReference>
<dbReference type="Proteomes" id="UP001064489">
    <property type="component" value="Chromosome 8"/>
</dbReference>
<evidence type="ECO:0000259" key="6">
    <source>
        <dbReference type="PROSITE" id="PS01031"/>
    </source>
</evidence>
<reference evidence="7" key="1">
    <citation type="journal article" date="2022" name="Plant J.">
        <title>Strategies of tolerance reflected in two North American maple genomes.</title>
        <authorList>
            <person name="McEvoy S.L."/>
            <person name="Sezen U.U."/>
            <person name="Trouern-Trend A."/>
            <person name="McMahon S.M."/>
            <person name="Schaberg P.G."/>
            <person name="Yang J."/>
            <person name="Wegrzyn J.L."/>
            <person name="Swenson N.G."/>
        </authorList>
    </citation>
    <scope>NUCLEOTIDE SEQUENCE</scope>
    <source>
        <strain evidence="7">91603</strain>
    </source>
</reference>
<keyword evidence="1" id="KW-0346">Stress response</keyword>
<dbReference type="SUPFAM" id="SSF49764">
    <property type="entry name" value="HSP20-like chaperones"/>
    <property type="match status" value="1"/>
</dbReference>
<accession>A0AAD5IPQ1</accession>
<evidence type="ECO:0000256" key="1">
    <source>
        <dbReference type="ARBA" id="ARBA00023016"/>
    </source>
</evidence>
<feature type="domain" description="SHSP" evidence="6">
    <location>
        <begin position="20"/>
        <end position="127"/>
    </location>
</feature>
<name>A0AAD5IPQ1_ACENE</name>
<dbReference type="CDD" id="cd06464">
    <property type="entry name" value="ACD_sHsps-like"/>
    <property type="match status" value="1"/>
</dbReference>
<organism evidence="7 8">
    <name type="scientific">Acer negundo</name>
    <name type="common">Box elder</name>
    <dbReference type="NCBI Taxonomy" id="4023"/>
    <lineage>
        <taxon>Eukaryota</taxon>
        <taxon>Viridiplantae</taxon>
        <taxon>Streptophyta</taxon>
        <taxon>Embryophyta</taxon>
        <taxon>Tracheophyta</taxon>
        <taxon>Spermatophyta</taxon>
        <taxon>Magnoliopsida</taxon>
        <taxon>eudicotyledons</taxon>
        <taxon>Gunneridae</taxon>
        <taxon>Pentapetalae</taxon>
        <taxon>rosids</taxon>
        <taxon>malvids</taxon>
        <taxon>Sapindales</taxon>
        <taxon>Sapindaceae</taxon>
        <taxon>Hippocastanoideae</taxon>
        <taxon>Acereae</taxon>
        <taxon>Acer</taxon>
    </lineage>
</organism>
<gene>
    <name evidence="7" type="ORF">LWI28_002395</name>
</gene>
<keyword evidence="8" id="KW-1185">Reference proteome</keyword>
<feature type="region of interest" description="Disordered" evidence="4">
    <location>
        <begin position="150"/>
        <end position="184"/>
    </location>
</feature>
<comment type="similarity">
    <text evidence="2 3">Belongs to the small heat shock protein (HSP20) family.</text>
</comment>
<dbReference type="PROSITE" id="PS01031">
    <property type="entry name" value="SHSP"/>
    <property type="match status" value="1"/>
</dbReference>
<comment type="caution">
    <text evidence="7">The sequence shown here is derived from an EMBL/GenBank/DDBJ whole genome shotgun (WGS) entry which is preliminary data.</text>
</comment>
<dbReference type="Pfam" id="PF00011">
    <property type="entry name" value="HSP20"/>
    <property type="match status" value="1"/>
</dbReference>
<evidence type="ECO:0000256" key="3">
    <source>
        <dbReference type="RuleBase" id="RU003616"/>
    </source>
</evidence>
<dbReference type="InterPro" id="IPR031107">
    <property type="entry name" value="Small_HSP"/>
</dbReference>
<sequence>MANIREKTRGFGERTFSQNVEVREIVPSSGWTDDSDAHYLLLKLPDFKTEEVKLDIDESGNLTVSGERLQKAYGDKFKIFMFEHTFTLPRNSDIDQISGKMEGDIFRITVPKRPLVYKQESPEDDHENKYRGGGVNDDIKETYKQESYPDIDKNKYGSGGGGRVVGGGGSCRLDQMDKKSKNNSQIDSFSREVVVVMGVLALLLAIIYRMFGSA</sequence>
<dbReference type="Gene3D" id="2.60.40.790">
    <property type="match status" value="1"/>
</dbReference>
<feature type="transmembrane region" description="Helical" evidence="5">
    <location>
        <begin position="193"/>
        <end position="211"/>
    </location>
</feature>
<dbReference type="EMBL" id="JAJSOW010000103">
    <property type="protein sequence ID" value="KAI9173505.1"/>
    <property type="molecule type" value="Genomic_DNA"/>
</dbReference>
<dbReference type="AlphaFoldDB" id="A0AAD5IPQ1"/>
<evidence type="ECO:0000313" key="8">
    <source>
        <dbReference type="Proteomes" id="UP001064489"/>
    </source>
</evidence>
<protein>
    <recommendedName>
        <fullName evidence="6">SHSP domain-containing protein</fullName>
    </recommendedName>
</protein>
<keyword evidence="5" id="KW-1133">Transmembrane helix</keyword>